<proteinExistence type="predicted"/>
<keyword evidence="2" id="KW-1185">Reference proteome</keyword>
<gene>
    <name evidence="1" type="ORF">M8N44_06805</name>
</gene>
<sequence>MKRVMAALEGSMMVSYVYSASDRYLVEVSPALLRVLSVDGDVVASLPSVWTAADIASLRHKQVNSMLFLACPSHELMVLKRDDDGTFSLAPYEFKARPWRYEEYRDFPVRLTLDDGCYRISFGDHSEDPDAVTNEGDVMRIQVTVPQQTGYSTGAVIRQGWVIAKAFTTASAFTAGKKLCVNEGSYWSWWTCDKDFNGATHYVDGLTSPADYPDHFHKGVICHSNTITCKGTWKFWCNKEWYGTYAIERRYPEEDWQLLGSSTSRIGAASNLQITGDEAGEECYLRLMLYESQLSNASDPSQGFPADACGNKLVVDAYRKDVVLQLRSGARPATVQRFTIPATPTLRHYLTSTASSIKASRVWVDDVEMTGASAVLTLGKAGIDVTPRGIPADDLADGQTVRFGWTEPRKTGRIALDARGMRTVYLPAGAKFDVNLGADIYNRGRGAVVKLTAYSAADVQYTTLWESKTDVYTTPSSGFYTFRITLNNGSTLEAAECQAELSGVASGVVKPEVQEDAPAPASVSTCDVLRFSLPLEPTAKAHFSKSGVPSIKALVMDQGRWTFQGSVLVDGDNLVIKPKGLTTDDLVKGQTVRVEWDVAAENFSIGANQQTGSRWVTRFLPAGTVVKLKGYIWMYAGQRNEQAAMVGKYLSWTPNSGSHSISTHTTLAGSWTVPEDGFYLVYLPFVNAFSSVIQWPAASAAIPACVGHLEGEVTDLTASAEYSLWDNVSTIPEGVPPSGESLMWSFAAFRDVYGFPSLVDVFQQRLVLAATQAQPQTVWLSKTDDLNNFEVGKQDDSALALTLSTTTQNRICWLMAQSSRLLLGTADAEWAVSGGQGVMTATNARADNHGFVGSSDVPAMMATDKVLYIERGGGRVYQYGYDYESDGYVSRDLTVFADHVLAQGGGVTSGDFMRKPHPRAVMTLADGTMALMTYNSMHQVHAWHRHRTEGRMSNAVVLPNGTGEDLLFVIAEREDGRFIEVFDPDGPFVDAGSWDYTSTVVTNALDVVESMGKDRQAAAVRVFFASDTAPAGIEVSNDGSTWDRLGKTRTMERGWHELLPASLWRRGVQFGIRVSGDRPLEFLAIDTQ</sequence>
<dbReference type="Proteomes" id="UP001202031">
    <property type="component" value="Unassembled WGS sequence"/>
</dbReference>
<organism evidence="1 2">
    <name type="scientific">Akkermansia massiliensis</name>
    <dbReference type="NCBI Taxonomy" id="2927224"/>
    <lineage>
        <taxon>Bacteria</taxon>
        <taxon>Pseudomonadati</taxon>
        <taxon>Verrucomicrobiota</taxon>
        <taxon>Verrucomicrobiia</taxon>
        <taxon>Verrucomicrobiales</taxon>
        <taxon>Akkermansiaceae</taxon>
        <taxon>Akkermansia</taxon>
    </lineage>
</organism>
<accession>A0ABT0R7Y0</accession>
<dbReference type="GeneID" id="84023564"/>
<dbReference type="EMBL" id="JAMGSI010000001">
    <property type="protein sequence ID" value="MCL6657029.1"/>
    <property type="molecule type" value="Genomic_DNA"/>
</dbReference>
<protein>
    <submittedName>
        <fullName evidence="1">Uncharacterized protein</fullName>
    </submittedName>
</protein>
<reference evidence="1 2" key="1">
    <citation type="submission" date="2022-03" db="EMBL/GenBank/DDBJ databases">
        <title>Taxonomic description of new species and reclassification of some bacterial strains.</title>
        <authorList>
            <person name="Ndongo S."/>
        </authorList>
    </citation>
    <scope>NUCLEOTIDE SEQUENCE [LARGE SCALE GENOMIC DNA]</scope>
    <source>
        <strain evidence="1 2">Marseille-P6666</strain>
    </source>
</reference>
<dbReference type="RefSeq" id="WP_249853062.1">
    <property type="nucleotide sequence ID" value="NZ_JAMGSI010000001.1"/>
</dbReference>
<evidence type="ECO:0000313" key="1">
    <source>
        <dbReference type="EMBL" id="MCL6657029.1"/>
    </source>
</evidence>
<comment type="caution">
    <text evidence="1">The sequence shown here is derived from an EMBL/GenBank/DDBJ whole genome shotgun (WGS) entry which is preliminary data.</text>
</comment>
<name>A0ABT0R7Y0_9BACT</name>
<evidence type="ECO:0000313" key="2">
    <source>
        <dbReference type="Proteomes" id="UP001202031"/>
    </source>
</evidence>